<organism evidence="2 3">
    <name type="scientific">Prorocentrum cordatum</name>
    <dbReference type="NCBI Taxonomy" id="2364126"/>
    <lineage>
        <taxon>Eukaryota</taxon>
        <taxon>Sar</taxon>
        <taxon>Alveolata</taxon>
        <taxon>Dinophyceae</taxon>
        <taxon>Prorocentrales</taxon>
        <taxon>Prorocentraceae</taxon>
        <taxon>Prorocentrum</taxon>
    </lineage>
</organism>
<feature type="compositionally biased region" description="Acidic residues" evidence="1">
    <location>
        <begin position="269"/>
        <end position="285"/>
    </location>
</feature>
<proteinExistence type="predicted"/>
<feature type="non-terminal residue" evidence="2">
    <location>
        <position position="285"/>
    </location>
</feature>
<dbReference type="EMBL" id="CAUYUJ010009657">
    <property type="protein sequence ID" value="CAK0827351.1"/>
    <property type="molecule type" value="Genomic_DNA"/>
</dbReference>
<feature type="region of interest" description="Disordered" evidence="1">
    <location>
        <begin position="226"/>
        <end position="285"/>
    </location>
</feature>
<reference evidence="2" key="1">
    <citation type="submission" date="2023-10" db="EMBL/GenBank/DDBJ databases">
        <authorList>
            <person name="Chen Y."/>
            <person name="Shah S."/>
            <person name="Dougan E. K."/>
            <person name="Thang M."/>
            <person name="Chan C."/>
        </authorList>
    </citation>
    <scope>NUCLEOTIDE SEQUENCE [LARGE SCALE GENOMIC DNA]</scope>
</reference>
<evidence type="ECO:0008006" key="4">
    <source>
        <dbReference type="Google" id="ProtNLM"/>
    </source>
</evidence>
<gene>
    <name evidence="2" type="ORF">PCOR1329_LOCUS26924</name>
</gene>
<accession>A0ABN9S7I1</accession>
<sequence>MLASDVIPTPALSELFTHWEFSPIASLEKAKEITALSNFTPLGNSVHEAILREWSRMHEVVSRGDGREPLPDRDKTPVCSIYGMCLCSGDGSGWWNMRENCRKKGWGKEFSPSLRPVARQMVVDAKVFAVFVATSRVSDSAEGQPRVVSHWRCHIAKQQISPHKAMFHIMDGSCVAFDAGCVVAPGHEITLRPRAEFQNDVQAMNRVDRPFKWMVAYFVMTPDMRAMRPPDDSSDASDGDLRGAEPDGESDREPDLASDRDSEASPQQEESDDSPTSDDGDPADM</sequence>
<dbReference type="Proteomes" id="UP001189429">
    <property type="component" value="Unassembled WGS sequence"/>
</dbReference>
<comment type="caution">
    <text evidence="2">The sequence shown here is derived from an EMBL/GenBank/DDBJ whole genome shotgun (WGS) entry which is preliminary data.</text>
</comment>
<evidence type="ECO:0000313" key="3">
    <source>
        <dbReference type="Proteomes" id="UP001189429"/>
    </source>
</evidence>
<evidence type="ECO:0000256" key="1">
    <source>
        <dbReference type="SAM" id="MobiDB-lite"/>
    </source>
</evidence>
<protein>
    <recommendedName>
        <fullName evidence="4">Cupin 2 conserved barrel domain-containing protein</fullName>
    </recommendedName>
</protein>
<evidence type="ECO:0000313" key="2">
    <source>
        <dbReference type="EMBL" id="CAK0827351.1"/>
    </source>
</evidence>
<keyword evidence="3" id="KW-1185">Reference proteome</keyword>
<name>A0ABN9S7I1_9DINO</name>
<feature type="compositionally biased region" description="Basic and acidic residues" evidence="1">
    <location>
        <begin position="239"/>
        <end position="263"/>
    </location>
</feature>